<comment type="caution">
    <text evidence="4">The sequence shown here is derived from an EMBL/GenBank/DDBJ whole genome shotgun (WGS) entry which is preliminary data.</text>
</comment>
<evidence type="ECO:0000313" key="4">
    <source>
        <dbReference type="EMBL" id="RLM54307.1"/>
    </source>
</evidence>
<reference evidence="5" key="1">
    <citation type="journal article" date="2019" name="Nat. Commun.">
        <title>The genome of broomcorn millet.</title>
        <authorList>
            <person name="Zou C."/>
            <person name="Miki D."/>
            <person name="Li D."/>
            <person name="Tang Q."/>
            <person name="Xiao L."/>
            <person name="Rajput S."/>
            <person name="Deng P."/>
            <person name="Jia W."/>
            <person name="Huang R."/>
            <person name="Zhang M."/>
            <person name="Sun Y."/>
            <person name="Hu J."/>
            <person name="Fu X."/>
            <person name="Schnable P.S."/>
            <person name="Li F."/>
            <person name="Zhang H."/>
            <person name="Feng B."/>
            <person name="Zhu X."/>
            <person name="Liu R."/>
            <person name="Schnable J.C."/>
            <person name="Zhu J.-K."/>
            <person name="Zhang H."/>
        </authorList>
    </citation>
    <scope>NUCLEOTIDE SEQUENCE [LARGE SCALE GENOMIC DNA]</scope>
</reference>
<dbReference type="InterPro" id="IPR044816">
    <property type="entry name" value="BURP"/>
</dbReference>
<evidence type="ECO:0000256" key="1">
    <source>
        <dbReference type="SAM" id="MobiDB-lite"/>
    </source>
</evidence>
<feature type="signal peptide" evidence="2">
    <location>
        <begin position="1"/>
        <end position="23"/>
    </location>
</feature>
<feature type="compositionally biased region" description="Low complexity" evidence="1">
    <location>
        <begin position="408"/>
        <end position="418"/>
    </location>
</feature>
<dbReference type="EMBL" id="PQIB02000018">
    <property type="protein sequence ID" value="RLM54307.1"/>
    <property type="molecule type" value="Genomic_DNA"/>
</dbReference>
<gene>
    <name evidence="4" type="ORF">C2845_PM10G09910</name>
</gene>
<evidence type="ECO:0000256" key="2">
    <source>
        <dbReference type="SAM" id="SignalP"/>
    </source>
</evidence>
<proteinExistence type="predicted"/>
<feature type="compositionally biased region" description="Low complexity" evidence="1">
    <location>
        <begin position="445"/>
        <end position="454"/>
    </location>
</feature>
<feature type="chain" id="PRO_5018327008" description="BURP domain-containing protein" evidence="2">
    <location>
        <begin position="24"/>
        <end position="462"/>
    </location>
</feature>
<dbReference type="PANTHER" id="PTHR31236">
    <property type="entry name" value="BURP DOMAIN PROTEIN USPL1-LIKE"/>
    <property type="match status" value="1"/>
</dbReference>
<keyword evidence="5" id="KW-1185">Reference proteome</keyword>
<protein>
    <recommendedName>
        <fullName evidence="3">BURP domain-containing protein</fullName>
    </recommendedName>
</protein>
<dbReference type="Pfam" id="PF03181">
    <property type="entry name" value="BURP"/>
    <property type="match status" value="1"/>
</dbReference>
<sequence length="462" mass="50041">MHKHNMDAIAPLVILLLVSGAAGASKHADRSAAAAAAVTSSSRTMAPMEYWRAVLPLTPIPRAIHDLLTHSTVHVSQDSKGVDQGKNTDAMENHQSQGEGFVKGPQKIGKGNEVEMKMQLSGAQFKEDENVLMLKGMNNHFNFYGTNAKEDLKKISTSYTSQIQKAPRKTTESYGYQGNEDDLRKVTLSYRSQGEDLRTISTSYGSQGEDLMTISTSYGSQGKDLRTVSTSYGSQGEDLRTVSTSYGFQGEDLRTVSASYDSQGEDLRTISTSYGSQSEDPSSMITIYDHKTGVSEKGEASKGDRHDPHVHNHNNGNKLAAVFFFHDVLRPGSVITPTIPVTTTLPSLLPRREADSLPFSTARLGDILAMFSPASLTMADEIRTTLDSCEHPRPLPGEKPAAPPPLSPSQGSLLPSSAHAMFALSPATCPSTRRARRLDGGGTTSRPYGSYPSRRSPRRAMT</sequence>
<feature type="region of interest" description="Disordered" evidence="1">
    <location>
        <begin position="388"/>
        <end position="462"/>
    </location>
</feature>
<dbReference type="PANTHER" id="PTHR31236:SF21">
    <property type="entry name" value="BURP DOMAIN-CONTAINING PROTEIN 11"/>
    <property type="match status" value="1"/>
</dbReference>
<evidence type="ECO:0000313" key="5">
    <source>
        <dbReference type="Proteomes" id="UP000275267"/>
    </source>
</evidence>
<feature type="region of interest" description="Disordered" evidence="1">
    <location>
        <begin position="294"/>
        <end position="313"/>
    </location>
</feature>
<organism evidence="4 5">
    <name type="scientific">Panicum miliaceum</name>
    <name type="common">Proso millet</name>
    <name type="synonym">Broomcorn millet</name>
    <dbReference type="NCBI Taxonomy" id="4540"/>
    <lineage>
        <taxon>Eukaryota</taxon>
        <taxon>Viridiplantae</taxon>
        <taxon>Streptophyta</taxon>
        <taxon>Embryophyta</taxon>
        <taxon>Tracheophyta</taxon>
        <taxon>Spermatophyta</taxon>
        <taxon>Magnoliopsida</taxon>
        <taxon>Liliopsida</taxon>
        <taxon>Poales</taxon>
        <taxon>Poaceae</taxon>
        <taxon>PACMAD clade</taxon>
        <taxon>Panicoideae</taxon>
        <taxon>Panicodae</taxon>
        <taxon>Paniceae</taxon>
        <taxon>Panicinae</taxon>
        <taxon>Panicum</taxon>
        <taxon>Panicum sect. Panicum</taxon>
    </lineage>
</organism>
<dbReference type="OrthoDB" id="654134at2759"/>
<accession>A0A3L6PA65</accession>
<name>A0A3L6PA65_PANMI</name>
<feature type="region of interest" description="Disordered" evidence="1">
    <location>
        <begin position="75"/>
        <end position="106"/>
    </location>
</feature>
<dbReference type="AlphaFoldDB" id="A0A3L6PA65"/>
<feature type="compositionally biased region" description="Basic and acidic residues" evidence="1">
    <location>
        <begin position="294"/>
        <end position="310"/>
    </location>
</feature>
<dbReference type="STRING" id="4540.A0A3L6PA65"/>
<evidence type="ECO:0000259" key="3">
    <source>
        <dbReference type="PROSITE" id="PS51277"/>
    </source>
</evidence>
<feature type="compositionally biased region" description="Pro residues" evidence="1">
    <location>
        <begin position="394"/>
        <end position="407"/>
    </location>
</feature>
<keyword evidence="2" id="KW-0732">Signal</keyword>
<dbReference type="Proteomes" id="UP000275267">
    <property type="component" value="Unassembled WGS sequence"/>
</dbReference>
<feature type="domain" description="BURP" evidence="3">
    <location>
        <begin position="323"/>
        <end position="462"/>
    </location>
</feature>
<dbReference type="InterPro" id="IPR004873">
    <property type="entry name" value="BURP_dom"/>
</dbReference>
<dbReference type="PROSITE" id="PS51277">
    <property type="entry name" value="BURP"/>
    <property type="match status" value="1"/>
</dbReference>